<dbReference type="Pfam" id="PF04326">
    <property type="entry name" value="SLFN_AlbA_2"/>
    <property type="match status" value="1"/>
</dbReference>
<protein>
    <recommendedName>
        <fullName evidence="1">Schlafen AlbA-2 domain-containing protein</fullName>
    </recommendedName>
</protein>
<organism evidence="2">
    <name type="scientific">marine sediment metagenome</name>
    <dbReference type="NCBI Taxonomy" id="412755"/>
    <lineage>
        <taxon>unclassified sequences</taxon>
        <taxon>metagenomes</taxon>
        <taxon>ecological metagenomes</taxon>
    </lineage>
</organism>
<dbReference type="PANTHER" id="PTHR30595">
    <property type="entry name" value="GLPR-RELATED TRANSCRIPTIONAL REPRESSOR"/>
    <property type="match status" value="1"/>
</dbReference>
<dbReference type="InterPro" id="IPR007421">
    <property type="entry name" value="Schlafen_AlbA_2_dom"/>
</dbReference>
<feature type="non-terminal residue" evidence="2">
    <location>
        <position position="1"/>
    </location>
</feature>
<accession>X1Q589</accession>
<evidence type="ECO:0000259" key="1">
    <source>
        <dbReference type="Pfam" id="PF04326"/>
    </source>
</evidence>
<comment type="caution">
    <text evidence="2">The sequence shown here is derived from an EMBL/GenBank/DDBJ whole genome shotgun (WGS) entry which is preliminary data.</text>
</comment>
<feature type="non-terminal residue" evidence="2">
    <location>
        <position position="109"/>
    </location>
</feature>
<dbReference type="InterPro" id="IPR038461">
    <property type="entry name" value="Schlafen_AlbA_2_dom_sf"/>
</dbReference>
<evidence type="ECO:0000313" key="2">
    <source>
        <dbReference type="EMBL" id="GAI63667.1"/>
    </source>
</evidence>
<reference evidence="2" key="1">
    <citation type="journal article" date="2014" name="Front. Microbiol.">
        <title>High frequency of phylogenetically diverse reductive dehalogenase-homologous genes in deep subseafloor sedimentary metagenomes.</title>
        <authorList>
            <person name="Kawai M."/>
            <person name="Futagami T."/>
            <person name="Toyoda A."/>
            <person name="Takaki Y."/>
            <person name="Nishi S."/>
            <person name="Hori S."/>
            <person name="Arai W."/>
            <person name="Tsubouchi T."/>
            <person name="Morono Y."/>
            <person name="Uchiyama I."/>
            <person name="Ito T."/>
            <person name="Fujiyama A."/>
            <person name="Inagaki F."/>
            <person name="Takami H."/>
        </authorList>
    </citation>
    <scope>NUCLEOTIDE SEQUENCE</scope>
    <source>
        <strain evidence="2">Expedition CK06-06</strain>
    </source>
</reference>
<dbReference type="PANTHER" id="PTHR30595:SF6">
    <property type="entry name" value="SCHLAFEN ALBA-2 DOMAIN-CONTAINING PROTEIN"/>
    <property type="match status" value="1"/>
</dbReference>
<dbReference type="Gene3D" id="3.30.950.30">
    <property type="entry name" value="Schlafen, AAA domain"/>
    <property type="match status" value="1"/>
</dbReference>
<feature type="domain" description="Schlafen AlbA-2" evidence="1">
    <location>
        <begin position="6"/>
        <end position="95"/>
    </location>
</feature>
<proteinExistence type="predicted"/>
<dbReference type="EMBL" id="BARV01043491">
    <property type="protein sequence ID" value="GAI63667.1"/>
    <property type="molecule type" value="Genomic_DNA"/>
</dbReference>
<dbReference type="AlphaFoldDB" id="X1Q589"/>
<gene>
    <name evidence="2" type="ORF">S06H3_64895</name>
</gene>
<sequence length="109" mass="11889">GLNSPLAMANKTGGKIIVGISSSGKIIGIEIGKDTVEKLTNKITQNTDPTVYPKISIATMDSKNVIVIEVSESQDHLVLAFGRPYKRVGKSTIKMSKEEYERAILENRI</sequence>
<name>X1Q589_9ZZZZ</name>